<gene>
    <name evidence="24" type="ORF">D5F01_LYC04031</name>
</gene>
<dbReference type="FunFam" id="2.60.260.20:FF:000003">
    <property type="entry name" value="DnaJ subfamily A member 2"/>
    <property type="match status" value="1"/>
</dbReference>
<keyword evidence="15" id="KW-0636">Prenylation</keyword>
<keyword evidence="5 19" id="KW-0479">Metal-binding</keyword>
<dbReference type="PROSITE" id="PS50068">
    <property type="entry name" value="LDLRA_2"/>
    <property type="match status" value="5"/>
</dbReference>
<dbReference type="SUPFAM" id="SSF49854">
    <property type="entry name" value="Spermadhesin, CUB domain"/>
    <property type="match status" value="2"/>
</dbReference>
<feature type="compositionally biased region" description="Basic and acidic residues" evidence="20">
    <location>
        <begin position="1225"/>
        <end position="1250"/>
    </location>
</feature>
<dbReference type="SUPFAM" id="SSF49493">
    <property type="entry name" value="HSP40/DnaJ peptide-binding domain"/>
    <property type="match status" value="2"/>
</dbReference>
<keyword evidence="14 24" id="KW-0449">Lipoprotein</keyword>
<proteinExistence type="inferred from homology"/>
<dbReference type="InterPro" id="IPR008971">
    <property type="entry name" value="HSP40/DnaJ_pept-bd"/>
</dbReference>
<feature type="region of interest" description="Disordered" evidence="20">
    <location>
        <begin position="1093"/>
        <end position="1157"/>
    </location>
</feature>
<evidence type="ECO:0000256" key="9">
    <source>
        <dbReference type="ARBA" id="ARBA00022843"/>
    </source>
</evidence>
<evidence type="ECO:0000256" key="14">
    <source>
        <dbReference type="ARBA" id="ARBA00023288"/>
    </source>
</evidence>
<dbReference type="Gene3D" id="2.60.120.290">
    <property type="entry name" value="Spermadhesin, CUB domain"/>
    <property type="match status" value="2"/>
</dbReference>
<evidence type="ECO:0000256" key="17">
    <source>
        <dbReference type="ARBA" id="ARBA00070652"/>
    </source>
</evidence>
<feature type="disulfide bond" evidence="18">
    <location>
        <begin position="593"/>
        <end position="611"/>
    </location>
</feature>
<feature type="region of interest" description="Disordered" evidence="20">
    <location>
        <begin position="1181"/>
        <end position="1273"/>
    </location>
</feature>
<keyword evidence="2" id="KW-0488">Methylation</keyword>
<dbReference type="InterPro" id="IPR036410">
    <property type="entry name" value="HSP_DnaJ_Cys-rich_dom_sf"/>
</dbReference>
<dbReference type="InterPro" id="IPR002172">
    <property type="entry name" value="LDrepeatLR_classA_rpt"/>
</dbReference>
<dbReference type="GO" id="GO:0008270">
    <property type="term" value="F:zinc ion binding"/>
    <property type="evidence" value="ECO:0007669"/>
    <property type="project" value="UniProtKB-KW"/>
</dbReference>
<dbReference type="InterPro" id="IPR001305">
    <property type="entry name" value="HSP_DnaJ_Cys-rich_dom"/>
</dbReference>
<keyword evidence="4" id="KW-0597">Phosphoprotein</keyword>
<dbReference type="AlphaFoldDB" id="A0A6G0J1R1"/>
<keyword evidence="3" id="KW-1017">Isopeptide bond</keyword>
<feature type="disulfide bond" evidence="18">
    <location>
        <begin position="866"/>
        <end position="878"/>
    </location>
</feature>
<feature type="disulfide bond" evidence="18">
    <location>
        <begin position="654"/>
        <end position="669"/>
    </location>
</feature>
<feature type="domain" description="J" evidence="22">
    <location>
        <begin position="8"/>
        <end position="70"/>
    </location>
</feature>
<dbReference type="GO" id="GO:0016020">
    <property type="term" value="C:membrane"/>
    <property type="evidence" value="ECO:0007669"/>
    <property type="project" value="UniProtKB-SubCell"/>
</dbReference>
<evidence type="ECO:0000256" key="16">
    <source>
        <dbReference type="ARBA" id="ARBA00053182"/>
    </source>
</evidence>
<keyword evidence="12 18" id="KW-1015">Disulfide bond</keyword>
<evidence type="ECO:0000256" key="11">
    <source>
        <dbReference type="ARBA" id="ARBA00023136"/>
    </source>
</evidence>
<dbReference type="Pfam" id="PF00684">
    <property type="entry name" value="DnaJ_CXXCXGXG"/>
    <property type="match status" value="1"/>
</dbReference>
<keyword evidence="25" id="KW-1185">Reference proteome</keyword>
<feature type="disulfide bond" evidence="18">
    <location>
        <begin position="605"/>
        <end position="620"/>
    </location>
</feature>
<evidence type="ECO:0000256" key="2">
    <source>
        <dbReference type="ARBA" id="ARBA00022481"/>
    </source>
</evidence>
<dbReference type="PROSITE" id="PS50076">
    <property type="entry name" value="DNAJ_2"/>
    <property type="match status" value="1"/>
</dbReference>
<evidence type="ECO:0000256" key="19">
    <source>
        <dbReference type="PROSITE-ProRule" id="PRU00546"/>
    </source>
</evidence>
<dbReference type="FunFam" id="4.10.400.10:FF:000050">
    <property type="entry name" value="low-density lipoprotein receptor-related protein 10"/>
    <property type="match status" value="1"/>
</dbReference>
<name>A0A6G0J1R1_LARCR</name>
<dbReference type="Pfam" id="PF01556">
    <property type="entry name" value="DnaJ_C"/>
    <property type="match status" value="1"/>
</dbReference>
<dbReference type="SMART" id="SM00192">
    <property type="entry name" value="LDLa"/>
    <property type="match status" value="5"/>
</dbReference>
<dbReference type="InterPro" id="IPR002939">
    <property type="entry name" value="DnaJ_C"/>
</dbReference>
<evidence type="ECO:0000259" key="21">
    <source>
        <dbReference type="PROSITE" id="PS01180"/>
    </source>
</evidence>
<dbReference type="InterPro" id="IPR044713">
    <property type="entry name" value="DNJA1/2-like"/>
</dbReference>
<dbReference type="InterPro" id="IPR000859">
    <property type="entry name" value="CUB_dom"/>
</dbReference>
<feature type="zinc finger region" description="CR-type" evidence="19">
    <location>
        <begin position="132"/>
        <end position="216"/>
    </location>
</feature>
<evidence type="ECO:0000256" key="1">
    <source>
        <dbReference type="ARBA" id="ARBA00004635"/>
    </source>
</evidence>
<protein>
    <recommendedName>
        <fullName evidence="17">DnaJ homolog subfamily A member 2</fullName>
    </recommendedName>
</protein>
<dbReference type="HAMAP" id="MF_01152">
    <property type="entry name" value="DnaJ"/>
    <property type="match status" value="1"/>
</dbReference>
<sequence>MATVVDTKLYDILGVSPSASENELKKAYRKLAKEYHPDKNPNAGDKFKEISFAYEVLTNPEKKELYDRYGEQGLREGGGGGPGMDDIFSHIFGGGLFGFMGGQGSRSRNGGRRRGEDMVHPLKVSLEDLYNGKTTKLQLSKNVLCSTCNGQGGKTGAVQKCTTCRGRGMRIMIRQLAPGMVQQMQSVCTDCNGEGEVISEKDRCKKCEGKKVVKEVKILEVHVDKGMKHGQKITFGGEADQAPGVEPGDIVLVLQEKDNETFRRDGNDLFMNHKIGLVEALCGFQFMLKHLDGRQIVVKYPAGKVIEPGSVRVVRGEGMPQYRNPFEKGDLYVKFDVQFPDNNWISPEKLVELEDMLPSRSEPPIITGDTEEVDLQDYDVSQSSSSGGRREAYNDSSDDEGGHHGPGMTIADAGASLEDTDVEQTVEIVSEIIAEVPRWTMGLTELLLLLLGLLWFRSALLCAAGCSERVEVHTERRGVIYSPSWPLNYPPGVNCSWHIQGGQGEVITISFRNFDLAESGSCLGDWLLLTPTWNGESRLCGSILPPPFISTRGRVWLYFHSQANSSGQAQGFRLSYIRGHLGQSSCQSDEFLCGNGKCLPRSWKCNGQDECGDATDERSCFPPPTEAQPGLCPFGSLPCTEAQSTRCLPATLRCNGARDCPDGTDELGCPDTTCGKRLGNFYGSFASPDFFRANRSSAAELRCSWLLDTQDPKPIVLQLDLRLGPGDSLHVYDGLLQRAEHLLQVLSYHNNRRPALLESSRGQMSVLYMAQPHSPGHGFNATYQVKGYCFPGERPCGSDQGCYSERQRCDGYWHCPSGRDEEACPTCPDGEFPCEGGTGVCYPASERCNNQKRCPDGSDEKNCYDCQPGNFHCGTNLCIFETWRCDGQEDCLDGSDERDCLAAVPRKVITAALIGSLVCSLLLVIALGCALKLHSLRSREYRAFETQMTRMEAEFVQREAPPSYGQLIAQGLIPPVEDFPVYNPTQASVLQNLRLAMRRQIRRHSTRRTNSSSSRRRLGHLWSRLLHVGGRSRGHAPLLDPPGPTQITLGLHSYQTVGVQGPQARVRSGAGFGHEVDVVGRSDSCCSATMDLQPCTPESPASPLSLQSVDSAEEDELSPVSRESSRAPQSEPPTPLQDDSSAHSGPPLTPQEASVAPCHSRASRKLVLELAVNLKGVSLRRYSPLGPLSPISPPVFPDNSQTSTTRPHSQGLVVTPPSEPSSSSEKAEDSDSHFSVEVPNREERRKEGKSRLCRISGTFSDEGGDSGRETTPC</sequence>
<dbReference type="FunFam" id="1.10.287.110:FF:000016">
    <property type="entry name" value="DnaJ (Hsp40) homolog, subfamily A, member 2"/>
    <property type="match status" value="1"/>
</dbReference>
<dbReference type="SUPFAM" id="SSF57938">
    <property type="entry name" value="DnaJ/Hsp40 cysteine-rich domain"/>
    <property type="match status" value="1"/>
</dbReference>
<keyword evidence="10" id="KW-0007">Acetylation</keyword>
<dbReference type="CDD" id="cd10719">
    <property type="entry name" value="DnaJ_zf"/>
    <property type="match status" value="1"/>
</dbReference>
<dbReference type="Gene3D" id="2.10.230.10">
    <property type="entry name" value="Heat shock protein DnaJ, cysteine-rich domain"/>
    <property type="match status" value="1"/>
</dbReference>
<comment type="caution">
    <text evidence="18">Lacks conserved residue(s) required for the propagation of feature annotation.</text>
</comment>
<evidence type="ECO:0000256" key="13">
    <source>
        <dbReference type="ARBA" id="ARBA00023186"/>
    </source>
</evidence>
<dbReference type="InterPro" id="IPR001623">
    <property type="entry name" value="DnaJ_domain"/>
</dbReference>
<evidence type="ECO:0000256" key="20">
    <source>
        <dbReference type="SAM" id="MobiDB-lite"/>
    </source>
</evidence>
<comment type="function">
    <text evidence="16">Co-chaperone of Hsc70. Stimulates ATP hydrolysis and the folding of unfolded proteins mediated by HSPA1A/B (in vitro).</text>
</comment>
<dbReference type="SUPFAM" id="SSF57424">
    <property type="entry name" value="LDL receptor-like module"/>
    <property type="match status" value="5"/>
</dbReference>
<keyword evidence="9" id="KW-0832">Ubl conjugation</keyword>
<feature type="disulfide bond" evidence="18">
    <location>
        <begin position="885"/>
        <end position="900"/>
    </location>
</feature>
<keyword evidence="13" id="KW-0143">Chaperone</keyword>
<dbReference type="GO" id="GO:0009408">
    <property type="term" value="P:response to heat"/>
    <property type="evidence" value="ECO:0007669"/>
    <property type="project" value="InterPro"/>
</dbReference>
<dbReference type="CDD" id="cd00041">
    <property type="entry name" value="CUB"/>
    <property type="match status" value="2"/>
</dbReference>
<dbReference type="GO" id="GO:0005524">
    <property type="term" value="F:ATP binding"/>
    <property type="evidence" value="ECO:0007669"/>
    <property type="project" value="InterPro"/>
</dbReference>
<dbReference type="EMBL" id="REGW02000004">
    <property type="protein sequence ID" value="KAE8297412.1"/>
    <property type="molecule type" value="Genomic_DNA"/>
</dbReference>
<dbReference type="CDD" id="cd06257">
    <property type="entry name" value="DnaJ"/>
    <property type="match status" value="1"/>
</dbReference>
<reference evidence="24 25" key="1">
    <citation type="submission" date="2019-07" db="EMBL/GenBank/DDBJ databases">
        <title>Chromosome genome assembly for large yellow croaker.</title>
        <authorList>
            <person name="Xiao S."/>
        </authorList>
    </citation>
    <scope>NUCLEOTIDE SEQUENCE [LARGE SCALE GENOMIC DNA]</scope>
    <source>
        <strain evidence="24">JMULYC20181020</strain>
        <tissue evidence="24">Muscle</tissue>
    </source>
</reference>
<keyword evidence="7 19" id="KW-0863">Zinc-finger</keyword>
<dbReference type="CDD" id="cd00112">
    <property type="entry name" value="LDLa"/>
    <property type="match status" value="5"/>
</dbReference>
<dbReference type="Pfam" id="PF00431">
    <property type="entry name" value="CUB"/>
    <property type="match status" value="1"/>
</dbReference>
<dbReference type="InterPro" id="IPR012724">
    <property type="entry name" value="DnaJ"/>
</dbReference>
<evidence type="ECO:0000256" key="12">
    <source>
        <dbReference type="ARBA" id="ARBA00023157"/>
    </source>
</evidence>
<dbReference type="Gene3D" id="4.10.400.10">
    <property type="entry name" value="Low-density Lipoprotein Receptor"/>
    <property type="match status" value="5"/>
</dbReference>
<evidence type="ECO:0000256" key="6">
    <source>
        <dbReference type="ARBA" id="ARBA00022737"/>
    </source>
</evidence>
<evidence type="ECO:0000256" key="5">
    <source>
        <dbReference type="ARBA" id="ARBA00022723"/>
    </source>
</evidence>
<evidence type="ECO:0000313" key="25">
    <source>
        <dbReference type="Proteomes" id="UP000424527"/>
    </source>
</evidence>
<keyword evidence="8 19" id="KW-0862">Zinc</keyword>
<feature type="domain" description="CUB" evidence="21">
    <location>
        <begin position="674"/>
        <end position="786"/>
    </location>
</feature>
<evidence type="ECO:0000313" key="24">
    <source>
        <dbReference type="EMBL" id="KAE8297412.1"/>
    </source>
</evidence>
<comment type="subcellular location">
    <subcellularLocation>
        <location evidence="1">Membrane</location>
        <topology evidence="1">Lipid-anchor</topology>
    </subcellularLocation>
</comment>
<dbReference type="GO" id="GO:0051082">
    <property type="term" value="F:unfolded protein binding"/>
    <property type="evidence" value="ECO:0007669"/>
    <property type="project" value="InterPro"/>
</dbReference>
<feature type="domain" description="CR-type" evidence="23">
    <location>
        <begin position="132"/>
        <end position="216"/>
    </location>
</feature>
<dbReference type="Pfam" id="PF00057">
    <property type="entry name" value="Ldl_recept_a"/>
    <property type="match status" value="4"/>
</dbReference>
<dbReference type="InterPro" id="IPR023415">
    <property type="entry name" value="LDLR_class-A_CS"/>
</dbReference>
<dbReference type="InterPro" id="IPR035914">
    <property type="entry name" value="Sperma_CUB_dom_sf"/>
</dbReference>
<evidence type="ECO:0000256" key="10">
    <source>
        <dbReference type="ARBA" id="ARBA00022990"/>
    </source>
</evidence>
<evidence type="ECO:0000256" key="7">
    <source>
        <dbReference type="ARBA" id="ARBA00022771"/>
    </source>
</evidence>
<dbReference type="SUPFAM" id="SSF46565">
    <property type="entry name" value="Chaperone J-domain"/>
    <property type="match status" value="1"/>
</dbReference>
<dbReference type="FunFam" id="2.10.230.10:FF:000005">
    <property type="entry name" value="DnaJ homolog subfamily A member 1"/>
    <property type="match status" value="1"/>
</dbReference>
<feature type="disulfide bond" evidence="18">
    <location>
        <begin position="809"/>
        <end position="824"/>
    </location>
</feature>
<dbReference type="InterPro" id="IPR036055">
    <property type="entry name" value="LDL_receptor-like_sf"/>
</dbReference>
<evidence type="ECO:0000259" key="22">
    <source>
        <dbReference type="PROSITE" id="PS50076"/>
    </source>
</evidence>
<organism evidence="24 25">
    <name type="scientific">Larimichthys crocea</name>
    <name type="common">Large yellow croaker</name>
    <name type="synonym">Pseudosciaena crocea</name>
    <dbReference type="NCBI Taxonomy" id="215358"/>
    <lineage>
        <taxon>Eukaryota</taxon>
        <taxon>Metazoa</taxon>
        <taxon>Chordata</taxon>
        <taxon>Craniata</taxon>
        <taxon>Vertebrata</taxon>
        <taxon>Euteleostomi</taxon>
        <taxon>Actinopterygii</taxon>
        <taxon>Neopterygii</taxon>
        <taxon>Teleostei</taxon>
        <taxon>Neoteleostei</taxon>
        <taxon>Acanthomorphata</taxon>
        <taxon>Eupercaria</taxon>
        <taxon>Sciaenidae</taxon>
        <taxon>Larimichthys</taxon>
    </lineage>
</organism>
<feature type="disulfide bond" evidence="18">
    <location>
        <begin position="586"/>
        <end position="598"/>
    </location>
</feature>
<dbReference type="CDD" id="cd10747">
    <property type="entry name" value="DnaJ_C"/>
    <property type="match status" value="1"/>
</dbReference>
<dbReference type="PROSITE" id="PS01180">
    <property type="entry name" value="CUB"/>
    <property type="match status" value="2"/>
</dbReference>
<evidence type="ECO:0000256" key="18">
    <source>
        <dbReference type="PROSITE-ProRule" id="PRU00124"/>
    </source>
</evidence>
<feature type="disulfide bond" evidence="18">
    <location>
        <begin position="848"/>
        <end position="863"/>
    </location>
</feature>
<dbReference type="Pfam" id="PF00226">
    <property type="entry name" value="DnaJ"/>
    <property type="match status" value="1"/>
</dbReference>
<feature type="region of interest" description="Disordered" evidence="20">
    <location>
        <begin position="360"/>
        <end position="412"/>
    </location>
</feature>
<keyword evidence="24" id="KW-0675">Receptor</keyword>
<dbReference type="InterPro" id="IPR018253">
    <property type="entry name" value="DnaJ_domain_CS"/>
</dbReference>
<dbReference type="GO" id="GO:0030544">
    <property type="term" value="F:Hsp70 protein binding"/>
    <property type="evidence" value="ECO:0007669"/>
    <property type="project" value="InterPro"/>
</dbReference>
<comment type="caution">
    <text evidence="24">The sequence shown here is derived from an EMBL/GenBank/DDBJ whole genome shotgun (WGS) entry which is preliminary data.</text>
</comment>
<dbReference type="Gene3D" id="2.60.260.20">
    <property type="entry name" value="Urease metallochaperone UreE, N-terminal domain"/>
    <property type="match status" value="2"/>
</dbReference>
<dbReference type="PROSITE" id="PS01209">
    <property type="entry name" value="LDLRA_1"/>
    <property type="match status" value="3"/>
</dbReference>
<evidence type="ECO:0000256" key="8">
    <source>
        <dbReference type="ARBA" id="ARBA00022833"/>
    </source>
</evidence>
<dbReference type="PROSITE" id="PS51188">
    <property type="entry name" value="ZF_CR"/>
    <property type="match status" value="1"/>
</dbReference>
<dbReference type="FunFam" id="2.60.260.20:FF:000068">
    <property type="entry name" value="Chaperone protein dnaJ 3"/>
    <property type="match status" value="1"/>
</dbReference>
<evidence type="ECO:0000259" key="23">
    <source>
        <dbReference type="PROSITE" id="PS51188"/>
    </source>
</evidence>
<dbReference type="PRINTS" id="PR00625">
    <property type="entry name" value="JDOMAIN"/>
</dbReference>
<dbReference type="Gene3D" id="1.10.287.110">
    <property type="entry name" value="DnaJ domain"/>
    <property type="match status" value="1"/>
</dbReference>
<dbReference type="InterPro" id="IPR036869">
    <property type="entry name" value="J_dom_sf"/>
</dbReference>
<dbReference type="PANTHER" id="PTHR43888">
    <property type="entry name" value="DNAJ-LIKE-2, ISOFORM A-RELATED"/>
    <property type="match status" value="1"/>
</dbReference>
<evidence type="ECO:0000256" key="3">
    <source>
        <dbReference type="ARBA" id="ARBA00022499"/>
    </source>
</evidence>
<dbReference type="GO" id="GO:0006457">
    <property type="term" value="P:protein folding"/>
    <property type="evidence" value="ECO:0007669"/>
    <property type="project" value="InterPro"/>
</dbReference>
<dbReference type="SMART" id="SM00042">
    <property type="entry name" value="CUB"/>
    <property type="match status" value="2"/>
</dbReference>
<dbReference type="Proteomes" id="UP000424527">
    <property type="component" value="Unassembled WGS sequence"/>
</dbReference>
<evidence type="ECO:0000256" key="15">
    <source>
        <dbReference type="ARBA" id="ARBA00023289"/>
    </source>
</evidence>
<evidence type="ECO:0000256" key="4">
    <source>
        <dbReference type="ARBA" id="ARBA00022553"/>
    </source>
</evidence>
<feature type="domain" description="CUB" evidence="21">
    <location>
        <begin position="466"/>
        <end position="579"/>
    </location>
</feature>
<feature type="compositionally biased region" description="Polar residues" evidence="20">
    <location>
        <begin position="1198"/>
        <end position="1208"/>
    </location>
</feature>
<feature type="disulfide bond" evidence="18">
    <location>
        <begin position="873"/>
        <end position="891"/>
    </location>
</feature>
<accession>A0A6G0J1R1</accession>
<dbReference type="PROSITE" id="PS00636">
    <property type="entry name" value="DNAJ_1"/>
    <property type="match status" value="1"/>
</dbReference>
<keyword evidence="11" id="KW-0472">Membrane</keyword>
<dbReference type="PRINTS" id="PR00261">
    <property type="entry name" value="LDLRECEPTOR"/>
</dbReference>
<keyword evidence="6" id="KW-0677">Repeat</keyword>
<dbReference type="SMART" id="SM00271">
    <property type="entry name" value="DnaJ"/>
    <property type="match status" value="1"/>
</dbReference>